<dbReference type="EMBL" id="CAMPGE010017739">
    <property type="protein sequence ID" value="CAI2376197.1"/>
    <property type="molecule type" value="Genomic_DNA"/>
</dbReference>
<dbReference type="PROSITE" id="PS50082">
    <property type="entry name" value="WD_REPEATS_2"/>
    <property type="match status" value="3"/>
</dbReference>
<keyword evidence="2" id="KW-0677">Repeat</keyword>
<dbReference type="Pfam" id="PF00400">
    <property type="entry name" value="WD40"/>
    <property type="match status" value="1"/>
</dbReference>
<keyword evidence="1 4" id="KW-0853">WD repeat</keyword>
<dbReference type="InterPro" id="IPR036322">
    <property type="entry name" value="WD40_repeat_dom_sf"/>
</dbReference>
<dbReference type="Gene3D" id="2.130.10.10">
    <property type="entry name" value="YVTN repeat-like/Quinoprotein amine dehydrogenase"/>
    <property type="match status" value="2"/>
</dbReference>
<feature type="repeat" description="WD" evidence="4">
    <location>
        <begin position="14"/>
        <end position="48"/>
    </location>
</feature>
<evidence type="ECO:0000313" key="6">
    <source>
        <dbReference type="EMBL" id="CAI2376197.1"/>
    </source>
</evidence>
<dbReference type="PANTHER" id="PTHR22839:SF0">
    <property type="entry name" value="THO COMPLEX SUBUNIT 3"/>
    <property type="match status" value="1"/>
</dbReference>
<dbReference type="Pfam" id="PF12894">
    <property type="entry name" value="ANAPC4_WD40"/>
    <property type="match status" value="1"/>
</dbReference>
<evidence type="ECO:0000256" key="2">
    <source>
        <dbReference type="ARBA" id="ARBA00022737"/>
    </source>
</evidence>
<dbReference type="Proteomes" id="UP001295684">
    <property type="component" value="Unassembled WGS sequence"/>
</dbReference>
<keyword evidence="7" id="KW-1185">Reference proteome</keyword>
<dbReference type="InterPro" id="IPR040132">
    <property type="entry name" value="Tex1/THOC3"/>
</dbReference>
<dbReference type="InterPro" id="IPR019775">
    <property type="entry name" value="WD40_repeat_CS"/>
</dbReference>
<dbReference type="PRINTS" id="PR00320">
    <property type="entry name" value="GPROTEINBRPT"/>
</dbReference>
<comment type="caution">
    <text evidence="6">The sequence shown here is derived from an EMBL/GenBank/DDBJ whole genome shotgun (WGS) entry which is preliminary data.</text>
</comment>
<dbReference type="PROSITE" id="PS50294">
    <property type="entry name" value="WD_REPEATS_REGION"/>
    <property type="match status" value="2"/>
</dbReference>
<evidence type="ECO:0000256" key="4">
    <source>
        <dbReference type="PROSITE-ProRule" id="PRU00221"/>
    </source>
</evidence>
<organism evidence="6 7">
    <name type="scientific">Euplotes crassus</name>
    <dbReference type="NCBI Taxonomy" id="5936"/>
    <lineage>
        <taxon>Eukaryota</taxon>
        <taxon>Sar</taxon>
        <taxon>Alveolata</taxon>
        <taxon>Ciliophora</taxon>
        <taxon>Intramacronucleata</taxon>
        <taxon>Spirotrichea</taxon>
        <taxon>Hypotrichia</taxon>
        <taxon>Euplotida</taxon>
        <taxon>Euplotidae</taxon>
        <taxon>Moneuplotes</taxon>
    </lineage>
</organism>
<evidence type="ECO:0000256" key="1">
    <source>
        <dbReference type="ARBA" id="ARBA00022574"/>
    </source>
</evidence>
<dbReference type="InterPro" id="IPR015943">
    <property type="entry name" value="WD40/YVTN_repeat-like_dom_sf"/>
</dbReference>
<dbReference type="PROSITE" id="PS00678">
    <property type="entry name" value="WD_REPEATS_1"/>
    <property type="match status" value="2"/>
</dbReference>
<evidence type="ECO:0000259" key="5">
    <source>
        <dbReference type="Pfam" id="PF12894"/>
    </source>
</evidence>
<dbReference type="SMART" id="SM00320">
    <property type="entry name" value="WD40"/>
    <property type="match status" value="5"/>
</dbReference>
<feature type="repeat" description="WD" evidence="4">
    <location>
        <begin position="58"/>
        <end position="94"/>
    </location>
</feature>
<name>A0AAD1XP21_EUPCR</name>
<dbReference type="SUPFAM" id="SSF50978">
    <property type="entry name" value="WD40 repeat-like"/>
    <property type="match status" value="1"/>
</dbReference>
<feature type="domain" description="Anaphase-promoting complex subunit 4-like WD40" evidence="5">
    <location>
        <begin position="118"/>
        <end position="205"/>
    </location>
</feature>
<sequence>MEPRDSSKHKPIDFNLRTKKIISLEWNAGGNHLAFYSTDNDIKVWNYEDIDISRGYDLKGHSKRVGQISWKPEDDNILASVGHDCTLKLWDLRSDSVKGGGALKSIHNEKTKNPNYVLNWNPSGEIIAVGNDKEQVDIYDLRTWKIIQNLDFQEKKCELNQIEWDRTGNMLFIPNTTGTVYVLDGKNPELDAMEEINAHFGTVFCIRISHNNELLATGSADSHLCVWDIDELACLRSVTKKDSIIDQVSFSQDDKYIAASCRDEVRKESNIDIYNTNTGERECCLAFAAKKFTVAWHPKVNVLAFGGEGEKEGCISLLPFNEKV</sequence>
<evidence type="ECO:0000256" key="3">
    <source>
        <dbReference type="ARBA" id="ARBA00046343"/>
    </source>
</evidence>
<comment type="similarity">
    <text evidence="3">Belongs to the THOC3 family.</text>
</comment>
<dbReference type="GO" id="GO:0006406">
    <property type="term" value="P:mRNA export from nucleus"/>
    <property type="evidence" value="ECO:0007669"/>
    <property type="project" value="InterPro"/>
</dbReference>
<evidence type="ECO:0000313" key="7">
    <source>
        <dbReference type="Proteomes" id="UP001295684"/>
    </source>
</evidence>
<dbReference type="InterPro" id="IPR024977">
    <property type="entry name" value="Apc4-like_WD40_dom"/>
</dbReference>
<protein>
    <recommendedName>
        <fullName evidence="5">Anaphase-promoting complex subunit 4-like WD40 domain-containing protein</fullName>
    </recommendedName>
</protein>
<feature type="repeat" description="WD" evidence="4">
    <location>
        <begin position="196"/>
        <end position="237"/>
    </location>
</feature>
<gene>
    <name evidence="6" type="ORF">ECRASSUSDP1_LOCUS17566</name>
</gene>
<dbReference type="AlphaFoldDB" id="A0AAD1XP21"/>
<dbReference type="PANTHER" id="PTHR22839">
    <property type="entry name" value="THO COMPLEX SUBUNIT 3 THO3"/>
    <property type="match status" value="1"/>
</dbReference>
<dbReference type="GO" id="GO:0000445">
    <property type="term" value="C:THO complex part of transcription export complex"/>
    <property type="evidence" value="ECO:0007669"/>
    <property type="project" value="TreeGrafter"/>
</dbReference>
<dbReference type="InterPro" id="IPR001680">
    <property type="entry name" value="WD40_rpt"/>
</dbReference>
<reference evidence="6" key="1">
    <citation type="submission" date="2023-07" db="EMBL/GenBank/DDBJ databases">
        <authorList>
            <consortium name="AG Swart"/>
            <person name="Singh M."/>
            <person name="Singh A."/>
            <person name="Seah K."/>
            <person name="Emmerich C."/>
        </authorList>
    </citation>
    <scope>NUCLEOTIDE SEQUENCE</scope>
    <source>
        <strain evidence="6">DP1</strain>
    </source>
</reference>
<accession>A0AAD1XP21</accession>
<proteinExistence type="inferred from homology"/>
<dbReference type="InterPro" id="IPR020472">
    <property type="entry name" value="WD40_PAC1"/>
</dbReference>